<keyword evidence="2" id="KW-1185">Reference proteome</keyword>
<sequence length="170" mass="18241">MVAGACRAERGSLQQQPPPGGGQREPPCGESLRGDPVPPLLTVVHLYPEQALLSSCSKTSSPTFGFLFDIDGVLLRGRHVIPAAKKAFEKLTDSSGQFCVPVAFVTNAGNCSHDDKAEELSSALGFKISPEHVILCHSPLRLFHKFHNKCVLVSGQGPVAQNAREYPLLL</sequence>
<name>A0ACB8FNG2_9SAUR</name>
<dbReference type="Proteomes" id="UP000827872">
    <property type="component" value="Linkage Group LG06"/>
</dbReference>
<reference evidence="1" key="1">
    <citation type="submission" date="2021-08" db="EMBL/GenBank/DDBJ databases">
        <title>The first chromosome-level gecko genome reveals the dynamic sex chromosomes of Neotropical dwarf geckos (Sphaerodactylidae: Sphaerodactylus).</title>
        <authorList>
            <person name="Pinto B.J."/>
            <person name="Keating S.E."/>
            <person name="Gamble T."/>
        </authorList>
    </citation>
    <scope>NUCLEOTIDE SEQUENCE</scope>
    <source>
        <strain evidence="1">TG3544</strain>
    </source>
</reference>
<comment type="caution">
    <text evidence="1">The sequence shown here is derived from an EMBL/GenBank/DDBJ whole genome shotgun (WGS) entry which is preliminary data.</text>
</comment>
<dbReference type="EMBL" id="CM037619">
    <property type="protein sequence ID" value="KAH8006614.1"/>
    <property type="molecule type" value="Genomic_DNA"/>
</dbReference>
<accession>A0ACB8FNG2</accession>
<protein>
    <submittedName>
        <fullName evidence="1">Haloacid dehalogenase-like hydrolase domain-containing 5</fullName>
    </submittedName>
</protein>
<evidence type="ECO:0000313" key="2">
    <source>
        <dbReference type="Proteomes" id="UP000827872"/>
    </source>
</evidence>
<organism evidence="1 2">
    <name type="scientific">Sphaerodactylus townsendi</name>
    <dbReference type="NCBI Taxonomy" id="933632"/>
    <lineage>
        <taxon>Eukaryota</taxon>
        <taxon>Metazoa</taxon>
        <taxon>Chordata</taxon>
        <taxon>Craniata</taxon>
        <taxon>Vertebrata</taxon>
        <taxon>Euteleostomi</taxon>
        <taxon>Lepidosauria</taxon>
        <taxon>Squamata</taxon>
        <taxon>Bifurcata</taxon>
        <taxon>Gekkota</taxon>
        <taxon>Sphaerodactylidae</taxon>
        <taxon>Sphaerodactylus</taxon>
    </lineage>
</organism>
<evidence type="ECO:0000313" key="1">
    <source>
        <dbReference type="EMBL" id="KAH8006614.1"/>
    </source>
</evidence>
<proteinExistence type="predicted"/>
<gene>
    <name evidence="1" type="primary">HDHD5</name>
    <name evidence="1" type="ORF">K3G42_009659</name>
</gene>